<proteinExistence type="predicted"/>
<organism evidence="1 2">
    <name type="scientific">Entomophthora muscae</name>
    <dbReference type="NCBI Taxonomy" id="34485"/>
    <lineage>
        <taxon>Eukaryota</taxon>
        <taxon>Fungi</taxon>
        <taxon>Fungi incertae sedis</taxon>
        <taxon>Zoopagomycota</taxon>
        <taxon>Entomophthoromycotina</taxon>
        <taxon>Entomophthoromycetes</taxon>
        <taxon>Entomophthorales</taxon>
        <taxon>Entomophthoraceae</taxon>
        <taxon>Entomophthora</taxon>
    </lineage>
</organism>
<evidence type="ECO:0000313" key="1">
    <source>
        <dbReference type="EMBL" id="KAJ9067913.1"/>
    </source>
</evidence>
<evidence type="ECO:0000313" key="2">
    <source>
        <dbReference type="Proteomes" id="UP001165960"/>
    </source>
</evidence>
<name>A0ACC2SZU8_9FUNG</name>
<reference evidence="1" key="1">
    <citation type="submission" date="2022-04" db="EMBL/GenBank/DDBJ databases">
        <title>Genome of the entomopathogenic fungus Entomophthora muscae.</title>
        <authorList>
            <person name="Elya C."/>
            <person name="Lovett B.R."/>
            <person name="Lee E."/>
            <person name="Macias A.M."/>
            <person name="Hajek A.E."/>
            <person name="De Bivort B.L."/>
            <person name="Kasson M.T."/>
            <person name="De Fine Licht H.H."/>
            <person name="Stajich J.E."/>
        </authorList>
    </citation>
    <scope>NUCLEOTIDE SEQUENCE</scope>
    <source>
        <strain evidence="1">Berkeley</strain>
    </source>
</reference>
<sequence>MFLTQTLNRSHCLKCCLPPTDKANSELKDIWAVIQLLKVITRQQAAQEAQASPPPTPDPNIVILTNQVANMQAEFEEMCATNLAVNSSPLHSKEGGCFPGLKGCP</sequence>
<dbReference type="EMBL" id="QTSX02003830">
    <property type="protein sequence ID" value="KAJ9067913.1"/>
    <property type="molecule type" value="Genomic_DNA"/>
</dbReference>
<protein>
    <submittedName>
        <fullName evidence="1">Uncharacterized protein</fullName>
    </submittedName>
</protein>
<comment type="caution">
    <text evidence="1">The sequence shown here is derived from an EMBL/GenBank/DDBJ whole genome shotgun (WGS) entry which is preliminary data.</text>
</comment>
<keyword evidence="2" id="KW-1185">Reference proteome</keyword>
<accession>A0ACC2SZU8</accession>
<dbReference type="Proteomes" id="UP001165960">
    <property type="component" value="Unassembled WGS sequence"/>
</dbReference>
<gene>
    <name evidence="1" type="ORF">DSO57_1034135</name>
</gene>